<proteinExistence type="predicted"/>
<dbReference type="WBParaSite" id="HPBE_0002309301-mRNA-1">
    <property type="protein sequence ID" value="HPBE_0002309301-mRNA-1"/>
    <property type="gene ID" value="HPBE_0002309301"/>
</dbReference>
<evidence type="ECO:0000313" key="3">
    <source>
        <dbReference type="EMBL" id="VDP36532.1"/>
    </source>
</evidence>
<evidence type="ECO:0000313" key="4">
    <source>
        <dbReference type="Proteomes" id="UP000050761"/>
    </source>
</evidence>
<accession>A0A3P8CCP3</accession>
<dbReference type="EMBL" id="UZAH01034672">
    <property type="protein sequence ID" value="VDP36532.1"/>
    <property type="molecule type" value="Genomic_DNA"/>
</dbReference>
<sequence>METQINEAEQQSRTANGLGSGGSDCTAGTQKRETNRESGPSVDQLKEKLKTHEVDMVQLIEKIDAMEHTAPNQSSKQMTIITEEDGSRTLHEDNVVTDQLPISNMDDCEYLLRVLQEIQEEQPMEKIARIEPRDMVPSAKEREEEIVRSMLNRMLIDIKNFPYRSIGESSRGVEPWVICAFCDATEEHYSDSCPHVPDRITWKRIVFIKNICKYCLDYCNPPTECKQKGRPCCYCIKIKGTILAILLPRDCDTPHRTICEIPEWEADSQIKKLQKQLREMKHNHETRTKNL</sequence>
<feature type="region of interest" description="Disordered" evidence="2">
    <location>
        <begin position="1"/>
        <end position="49"/>
    </location>
</feature>
<name>A0A183GK75_HELPZ</name>
<keyword evidence="4" id="KW-1185">Reference proteome</keyword>
<organism evidence="4 5">
    <name type="scientific">Heligmosomoides polygyrus</name>
    <name type="common">Parasitic roundworm</name>
    <dbReference type="NCBI Taxonomy" id="6339"/>
    <lineage>
        <taxon>Eukaryota</taxon>
        <taxon>Metazoa</taxon>
        <taxon>Ecdysozoa</taxon>
        <taxon>Nematoda</taxon>
        <taxon>Chromadorea</taxon>
        <taxon>Rhabditida</taxon>
        <taxon>Rhabditina</taxon>
        <taxon>Rhabditomorpha</taxon>
        <taxon>Strongyloidea</taxon>
        <taxon>Heligmosomidae</taxon>
        <taxon>Heligmosomoides</taxon>
    </lineage>
</organism>
<evidence type="ECO:0000256" key="2">
    <source>
        <dbReference type="SAM" id="MobiDB-lite"/>
    </source>
</evidence>
<dbReference type="AlphaFoldDB" id="A0A183GK75"/>
<evidence type="ECO:0000313" key="5">
    <source>
        <dbReference type="WBParaSite" id="HPBE_0002309301-mRNA-1"/>
    </source>
</evidence>
<keyword evidence="1" id="KW-0175">Coiled coil</keyword>
<feature type="coiled-coil region" evidence="1">
    <location>
        <begin position="263"/>
        <end position="290"/>
    </location>
</feature>
<accession>A0A183GK75</accession>
<reference evidence="5" key="2">
    <citation type="submission" date="2019-09" db="UniProtKB">
        <authorList>
            <consortium name="WormBaseParasite"/>
        </authorList>
    </citation>
    <scope>IDENTIFICATION</scope>
</reference>
<dbReference type="Proteomes" id="UP000050761">
    <property type="component" value="Unassembled WGS sequence"/>
</dbReference>
<evidence type="ECO:0000256" key="1">
    <source>
        <dbReference type="SAM" id="Coils"/>
    </source>
</evidence>
<feature type="compositionally biased region" description="Polar residues" evidence="2">
    <location>
        <begin position="1"/>
        <end position="17"/>
    </location>
</feature>
<gene>
    <name evidence="3" type="ORF">HPBE_LOCUS23090</name>
</gene>
<protein>
    <submittedName>
        <fullName evidence="5">CCHC-type domain-containing protein</fullName>
    </submittedName>
</protein>
<reference evidence="3 4" key="1">
    <citation type="submission" date="2018-11" db="EMBL/GenBank/DDBJ databases">
        <authorList>
            <consortium name="Pathogen Informatics"/>
        </authorList>
    </citation>
    <scope>NUCLEOTIDE SEQUENCE [LARGE SCALE GENOMIC DNA]</scope>
</reference>